<dbReference type="KEGG" id="pth:PTH_0434"/>
<accession>A5D550</accession>
<dbReference type="STRING" id="370438.PTH_0434"/>
<keyword evidence="3" id="KW-1185">Reference proteome</keyword>
<evidence type="ECO:0000256" key="1">
    <source>
        <dbReference type="SAM" id="Coils"/>
    </source>
</evidence>
<organism evidence="2 3">
    <name type="scientific">Pelotomaculum thermopropionicum (strain DSM 13744 / JCM 10971 / SI)</name>
    <dbReference type="NCBI Taxonomy" id="370438"/>
    <lineage>
        <taxon>Bacteria</taxon>
        <taxon>Bacillati</taxon>
        <taxon>Bacillota</taxon>
        <taxon>Clostridia</taxon>
        <taxon>Eubacteriales</taxon>
        <taxon>Desulfotomaculaceae</taxon>
        <taxon>Pelotomaculum</taxon>
    </lineage>
</organism>
<evidence type="ECO:0000313" key="3">
    <source>
        <dbReference type="Proteomes" id="UP000006556"/>
    </source>
</evidence>
<sequence length="99" mass="11186">MSLTQSAAIIGQELINSLKARLEHLEAMQDEVLQLLAKYNQERQALAGEIKKILADDRLARLEEVGRLLGSFAEDRAGAQKIWQETQEALNSIRTLKKR</sequence>
<name>A5D550_PELTS</name>
<dbReference type="EMBL" id="AP009389">
    <property type="protein sequence ID" value="BAF58615.1"/>
    <property type="molecule type" value="Genomic_DNA"/>
</dbReference>
<evidence type="ECO:0000313" key="2">
    <source>
        <dbReference type="EMBL" id="BAF58615.1"/>
    </source>
</evidence>
<gene>
    <name evidence="2" type="ordered locus">PTH_0434</name>
</gene>
<dbReference type="Proteomes" id="UP000006556">
    <property type="component" value="Chromosome"/>
</dbReference>
<dbReference type="HOGENOM" id="CLU_2317711_0_0_9"/>
<proteinExistence type="predicted"/>
<dbReference type="AlphaFoldDB" id="A5D550"/>
<keyword evidence="1" id="KW-0175">Coiled coil</keyword>
<reference evidence="3" key="1">
    <citation type="journal article" date="2008" name="Genome Res.">
        <title>The genome of Pelotomaculum thermopropionicum reveals niche-associated evolution in anaerobic microbiota.</title>
        <authorList>
            <person name="Kosaka T."/>
            <person name="Kato S."/>
            <person name="Shimoyama T."/>
            <person name="Ishii S."/>
            <person name="Abe T."/>
            <person name="Watanabe K."/>
        </authorList>
    </citation>
    <scope>NUCLEOTIDE SEQUENCE [LARGE SCALE GENOMIC DNA]</scope>
    <source>
        <strain evidence="3">DSM 13744 / JCM 10971 / SI</strain>
    </source>
</reference>
<feature type="coiled-coil region" evidence="1">
    <location>
        <begin position="15"/>
        <end position="56"/>
    </location>
</feature>
<protein>
    <submittedName>
        <fullName evidence="2">Uncharacterized protein</fullName>
    </submittedName>
</protein>